<evidence type="ECO:0000256" key="1">
    <source>
        <dbReference type="ARBA" id="ARBA00004651"/>
    </source>
</evidence>
<evidence type="ECO:0000313" key="9">
    <source>
        <dbReference type="Proteomes" id="UP001229244"/>
    </source>
</evidence>
<organism evidence="8 9">
    <name type="scientific">Amorphus orientalis</name>
    <dbReference type="NCBI Taxonomy" id="649198"/>
    <lineage>
        <taxon>Bacteria</taxon>
        <taxon>Pseudomonadati</taxon>
        <taxon>Pseudomonadota</taxon>
        <taxon>Alphaproteobacteria</taxon>
        <taxon>Hyphomicrobiales</taxon>
        <taxon>Amorphaceae</taxon>
        <taxon>Amorphus</taxon>
    </lineage>
</organism>
<feature type="transmembrane region" description="Helical" evidence="6">
    <location>
        <begin position="162"/>
        <end position="180"/>
    </location>
</feature>
<comment type="similarity">
    <text evidence="6">Belongs to the TVP38/TMEM64 family.</text>
</comment>
<reference evidence="8" key="1">
    <citation type="submission" date="2023-07" db="EMBL/GenBank/DDBJ databases">
        <title>Genomic Encyclopedia of Type Strains, Phase IV (KMG-IV): sequencing the most valuable type-strain genomes for metagenomic binning, comparative biology and taxonomic classification.</title>
        <authorList>
            <person name="Goeker M."/>
        </authorList>
    </citation>
    <scope>NUCLEOTIDE SEQUENCE</scope>
    <source>
        <strain evidence="8">DSM 21202</strain>
    </source>
</reference>
<feature type="transmembrane region" description="Helical" evidence="6">
    <location>
        <begin position="209"/>
        <end position="229"/>
    </location>
</feature>
<dbReference type="InterPro" id="IPR032816">
    <property type="entry name" value="VTT_dom"/>
</dbReference>
<protein>
    <recommendedName>
        <fullName evidence="6">TVP38/TMEM64 family membrane protein</fullName>
    </recommendedName>
</protein>
<comment type="subcellular location">
    <subcellularLocation>
        <location evidence="1 6">Cell membrane</location>
        <topology evidence="1 6">Multi-pass membrane protein</topology>
    </subcellularLocation>
</comment>
<keyword evidence="5 6" id="KW-0472">Membrane</keyword>
<dbReference type="PANTHER" id="PTHR12677:SF59">
    <property type="entry name" value="GOLGI APPARATUS MEMBRANE PROTEIN TVP38-RELATED"/>
    <property type="match status" value="1"/>
</dbReference>
<dbReference type="InterPro" id="IPR015414">
    <property type="entry name" value="TMEM64"/>
</dbReference>
<dbReference type="Pfam" id="PF09335">
    <property type="entry name" value="VTT_dom"/>
    <property type="match status" value="1"/>
</dbReference>
<evidence type="ECO:0000313" key="8">
    <source>
        <dbReference type="EMBL" id="MDQ0316661.1"/>
    </source>
</evidence>
<sequence length="244" mass="25429">MLAWLPLLVLFGAMLVAYAAGWFDQLTLANLIRRRGELAAMVEESVAEAVLAYAGLYAVLVALSFPGASLLTIAGGFLFGVWICGPVTALAATIGATVVFLAARSSLGHALRARAGPFVGRLAAGFRADAWSYLLFLRLVPVFPFWLVNLAPALFNVPLRTYVITTFVGILPGTFAYAFLGQGLDSLIAAQEAANPGCAAAGTCSIEPAALITPTFLGALVALGLVALIPPAVRRVRGRQGGPE</sequence>
<keyword evidence="4 6" id="KW-1133">Transmembrane helix</keyword>
<keyword evidence="3 6" id="KW-0812">Transmembrane</keyword>
<dbReference type="EMBL" id="JAUSUL010000003">
    <property type="protein sequence ID" value="MDQ0316661.1"/>
    <property type="molecule type" value="Genomic_DNA"/>
</dbReference>
<feature type="transmembrane region" description="Helical" evidence="6">
    <location>
        <begin position="130"/>
        <end position="150"/>
    </location>
</feature>
<proteinExistence type="inferred from homology"/>
<dbReference type="AlphaFoldDB" id="A0AAE4ASV1"/>
<dbReference type="GO" id="GO:0005886">
    <property type="term" value="C:plasma membrane"/>
    <property type="evidence" value="ECO:0007669"/>
    <property type="project" value="UniProtKB-SubCell"/>
</dbReference>
<evidence type="ECO:0000256" key="4">
    <source>
        <dbReference type="ARBA" id="ARBA00022989"/>
    </source>
</evidence>
<feature type="transmembrane region" description="Helical" evidence="6">
    <location>
        <begin position="77"/>
        <end position="103"/>
    </location>
</feature>
<evidence type="ECO:0000256" key="3">
    <source>
        <dbReference type="ARBA" id="ARBA00022692"/>
    </source>
</evidence>
<feature type="domain" description="VTT" evidence="7">
    <location>
        <begin position="68"/>
        <end position="182"/>
    </location>
</feature>
<gene>
    <name evidence="8" type="ORF">J2S73_003137</name>
</gene>
<name>A0AAE4ASV1_9HYPH</name>
<evidence type="ECO:0000256" key="6">
    <source>
        <dbReference type="RuleBase" id="RU366058"/>
    </source>
</evidence>
<evidence type="ECO:0000259" key="7">
    <source>
        <dbReference type="Pfam" id="PF09335"/>
    </source>
</evidence>
<feature type="transmembrane region" description="Helical" evidence="6">
    <location>
        <begin position="45"/>
        <end position="65"/>
    </location>
</feature>
<dbReference type="PANTHER" id="PTHR12677">
    <property type="entry name" value="GOLGI APPARATUS MEMBRANE PROTEIN TVP38-RELATED"/>
    <property type="match status" value="1"/>
</dbReference>
<evidence type="ECO:0000256" key="2">
    <source>
        <dbReference type="ARBA" id="ARBA00022475"/>
    </source>
</evidence>
<keyword evidence="2 6" id="KW-1003">Cell membrane</keyword>
<comment type="caution">
    <text evidence="8">The sequence shown here is derived from an EMBL/GenBank/DDBJ whole genome shotgun (WGS) entry which is preliminary data.</text>
</comment>
<keyword evidence="9" id="KW-1185">Reference proteome</keyword>
<evidence type="ECO:0000256" key="5">
    <source>
        <dbReference type="ARBA" id="ARBA00023136"/>
    </source>
</evidence>
<accession>A0AAE4ASV1</accession>
<dbReference type="Proteomes" id="UP001229244">
    <property type="component" value="Unassembled WGS sequence"/>
</dbReference>